<feature type="region of interest" description="Disordered" evidence="4">
    <location>
        <begin position="1"/>
        <end position="69"/>
    </location>
</feature>
<keyword evidence="6" id="KW-0282">Flagellum</keyword>
<feature type="compositionally biased region" description="Polar residues" evidence="4">
    <location>
        <begin position="276"/>
        <end position="308"/>
    </location>
</feature>
<dbReference type="InterPro" id="IPR021136">
    <property type="entry name" value="Flagellar_hook_control-like_C"/>
</dbReference>
<keyword evidence="7" id="KW-1185">Reference proteome</keyword>
<comment type="function">
    <text evidence="1">Controls the length of the flagellar hook.</text>
</comment>
<feature type="region of interest" description="Disordered" evidence="4">
    <location>
        <begin position="235"/>
        <end position="257"/>
    </location>
</feature>
<dbReference type="InterPro" id="IPR038610">
    <property type="entry name" value="FliK-like_C_sf"/>
</dbReference>
<sequence length="462" mass="46650">MDITALLASPGKATPLSGGDAKPTAPLTDREFSLRLDQAAEQARTIGKNAPPRAPDTATGDAAARPTSPHGKEALVSALAPLPQGIARASATLSPATTSQQWLAAVHGIGSTPQSAEPLRAELADQEELLADALLPLDGELGDLQRLASIRERLDLIDNAGQLSQAVAAMASAAVPGQGQSTATLPASSASAGETLELGGLVANPRSGITPQALVAESGPQQRFDSLASELKAVPPQGAASQALTSPPAQPLAAPSPVAATLHEAGFASRLGQRGDASSTGGMDMSSTAGVHSQSLHQPNATQGATGMPSNTLYTATLSAPVASPQWQQHLGQQLVGLHQRGGQQIDLHLNPAELGPLSVSLKMGEQGAQVHFLSAHAQVRSAVEQAIPQLREALEEQGISLGDTMVGEHAQHQQQDQPAFAGGSPSSGGDSGDGAMTGEIGNAATPAAGSGSLDGRVDLYA</sequence>
<keyword evidence="6" id="KW-0969">Cilium</keyword>
<evidence type="ECO:0000256" key="4">
    <source>
        <dbReference type="SAM" id="MobiDB-lite"/>
    </source>
</evidence>
<comment type="similarity">
    <text evidence="2">Belongs to the FliK family.</text>
</comment>
<evidence type="ECO:0000313" key="7">
    <source>
        <dbReference type="Proteomes" id="UP001595579"/>
    </source>
</evidence>
<dbReference type="CDD" id="cd17470">
    <property type="entry name" value="T3SS_Flik_C"/>
    <property type="match status" value="1"/>
</dbReference>
<evidence type="ECO:0000256" key="1">
    <source>
        <dbReference type="ARBA" id="ARBA00003944"/>
    </source>
</evidence>
<evidence type="ECO:0000259" key="5">
    <source>
        <dbReference type="Pfam" id="PF02120"/>
    </source>
</evidence>
<evidence type="ECO:0000256" key="3">
    <source>
        <dbReference type="ARBA" id="ARBA00022795"/>
    </source>
</evidence>
<keyword evidence="6" id="KW-0966">Cell projection</keyword>
<gene>
    <name evidence="6" type="ORF">ACFOEV_16410</name>
</gene>
<dbReference type="Pfam" id="PF02120">
    <property type="entry name" value="Flg_hook"/>
    <property type="match status" value="1"/>
</dbReference>
<protein>
    <submittedName>
        <fullName evidence="6">Flagellar hook-length control protein FliK</fullName>
    </submittedName>
</protein>
<dbReference type="InterPro" id="IPR052563">
    <property type="entry name" value="FliK"/>
</dbReference>
<evidence type="ECO:0000256" key="2">
    <source>
        <dbReference type="ARBA" id="ARBA00009149"/>
    </source>
</evidence>
<feature type="region of interest" description="Disordered" evidence="4">
    <location>
        <begin position="271"/>
        <end position="308"/>
    </location>
</feature>
<name>A0ABV7LSD8_9GAMM</name>
<dbReference type="RefSeq" id="WP_386775879.1">
    <property type="nucleotide sequence ID" value="NZ_JBHRUG010000031.1"/>
</dbReference>
<keyword evidence="3" id="KW-1005">Bacterial flagellum biogenesis</keyword>
<feature type="region of interest" description="Disordered" evidence="4">
    <location>
        <begin position="409"/>
        <end position="462"/>
    </location>
</feature>
<dbReference type="Gene3D" id="3.30.750.140">
    <property type="match status" value="1"/>
</dbReference>
<feature type="compositionally biased region" description="Low complexity" evidence="4">
    <location>
        <begin position="242"/>
        <end position="257"/>
    </location>
</feature>
<organism evidence="6 7">
    <name type="scientific">Litchfieldella rifensis</name>
    <dbReference type="NCBI Taxonomy" id="762643"/>
    <lineage>
        <taxon>Bacteria</taxon>
        <taxon>Pseudomonadati</taxon>
        <taxon>Pseudomonadota</taxon>
        <taxon>Gammaproteobacteria</taxon>
        <taxon>Oceanospirillales</taxon>
        <taxon>Halomonadaceae</taxon>
        <taxon>Litchfieldella</taxon>
    </lineage>
</organism>
<dbReference type="PANTHER" id="PTHR37533">
    <property type="entry name" value="FLAGELLAR HOOK-LENGTH CONTROL PROTEIN"/>
    <property type="match status" value="1"/>
</dbReference>
<feature type="domain" description="Flagellar hook-length control protein-like C-terminal" evidence="5">
    <location>
        <begin position="335"/>
        <end position="416"/>
    </location>
</feature>
<accession>A0ABV7LSD8</accession>
<dbReference type="InterPro" id="IPR001635">
    <property type="entry name" value="Flag_hook_Flik"/>
</dbReference>
<dbReference type="EMBL" id="JBHRUG010000031">
    <property type="protein sequence ID" value="MFC3285185.1"/>
    <property type="molecule type" value="Genomic_DNA"/>
</dbReference>
<dbReference type="Proteomes" id="UP001595579">
    <property type="component" value="Unassembled WGS sequence"/>
</dbReference>
<reference evidence="7" key="1">
    <citation type="journal article" date="2019" name="Int. J. Syst. Evol. Microbiol.">
        <title>The Global Catalogue of Microorganisms (GCM) 10K type strain sequencing project: providing services to taxonomists for standard genome sequencing and annotation.</title>
        <authorList>
            <consortium name="The Broad Institute Genomics Platform"/>
            <consortium name="The Broad Institute Genome Sequencing Center for Infectious Disease"/>
            <person name="Wu L."/>
            <person name="Ma J."/>
        </authorList>
    </citation>
    <scope>NUCLEOTIDE SEQUENCE [LARGE SCALE GENOMIC DNA]</scope>
    <source>
        <strain evidence="7">CECT 7698</strain>
    </source>
</reference>
<dbReference type="PANTHER" id="PTHR37533:SF2">
    <property type="entry name" value="FLAGELLAR HOOK-LENGTH CONTROL PROTEIN"/>
    <property type="match status" value="1"/>
</dbReference>
<proteinExistence type="inferred from homology"/>
<dbReference type="PRINTS" id="PR01007">
    <property type="entry name" value="FLGHOOKFLIK"/>
</dbReference>
<comment type="caution">
    <text evidence="6">The sequence shown here is derived from an EMBL/GenBank/DDBJ whole genome shotgun (WGS) entry which is preliminary data.</text>
</comment>
<evidence type="ECO:0000313" key="6">
    <source>
        <dbReference type="EMBL" id="MFC3285185.1"/>
    </source>
</evidence>